<gene>
    <name evidence="3" type="ORF">SAMN04487860_105126</name>
</gene>
<reference evidence="3 4" key="1">
    <citation type="submission" date="2016-11" db="EMBL/GenBank/DDBJ databases">
        <authorList>
            <person name="Jaros S."/>
            <person name="Januszkiewicz K."/>
            <person name="Wedrychowicz H."/>
        </authorList>
    </citation>
    <scope>NUCLEOTIDE SEQUENCE [LARGE SCALE GENOMIC DNA]</scope>
    <source>
        <strain evidence="3 4">Y1</strain>
    </source>
</reference>
<keyword evidence="3" id="KW-0808">Transferase</keyword>
<sequence>MKNKPIIAVLTNNDDDIYCFRKELIEALITNGYRVLISCPDGPKFELMKHIDYLYDDPDIDRRGTNVINDGKLFIHYLNLFKRYRPSAVLAYTAKPNVYGSIAAHILGIPVINNVTGFGSVLNESKLKQAFIMKLFKLAYRRSSCIMFQNSTNLKLAKKLGMVKGKYKLIPGSGVDTDRYPLQEYPNGGNGVKGETVIFNYIGRILHDKGVDDYISAAKIIKKDYPNTEFNLIGFIEPTEIHYKRELEELEKQEIVAYRGSQQDVKPFIARAHAIIHPSVYGEGMSNVLLENASSGRPLITTDNPGCRETVADRKSGFIYHGGNVEELVKKIRLFLSLDNSIRCKMGKIGRERVKKYFSRSIVIDAYLEALSEL</sequence>
<dbReference type="OrthoDB" id="9772485at2"/>
<dbReference type="RefSeq" id="WP_072950172.1">
    <property type="nucleotide sequence ID" value="NZ_FRCT01000005.1"/>
</dbReference>
<dbReference type="SUPFAM" id="SSF53756">
    <property type="entry name" value="UDP-Glycosyltransferase/glycogen phosphorylase"/>
    <property type="match status" value="1"/>
</dbReference>
<dbReference type="Gene3D" id="3.40.50.2000">
    <property type="entry name" value="Glycogen Phosphorylase B"/>
    <property type="match status" value="2"/>
</dbReference>
<proteinExistence type="predicted"/>
<protein>
    <submittedName>
        <fullName evidence="3">Galacturonosyltransferase</fullName>
    </submittedName>
</protein>
<evidence type="ECO:0000259" key="1">
    <source>
        <dbReference type="Pfam" id="PF00534"/>
    </source>
</evidence>
<dbReference type="InterPro" id="IPR001296">
    <property type="entry name" value="Glyco_trans_1"/>
</dbReference>
<organism evidence="3 4">
    <name type="scientific">Ruminococcus flavefaciens</name>
    <dbReference type="NCBI Taxonomy" id="1265"/>
    <lineage>
        <taxon>Bacteria</taxon>
        <taxon>Bacillati</taxon>
        <taxon>Bacillota</taxon>
        <taxon>Clostridia</taxon>
        <taxon>Eubacteriales</taxon>
        <taxon>Oscillospiraceae</taxon>
        <taxon>Ruminococcus</taxon>
    </lineage>
</organism>
<dbReference type="Pfam" id="PF13477">
    <property type="entry name" value="Glyco_trans_4_2"/>
    <property type="match status" value="1"/>
</dbReference>
<dbReference type="CDD" id="cd03808">
    <property type="entry name" value="GT4_CapM-like"/>
    <property type="match status" value="1"/>
</dbReference>
<dbReference type="EMBL" id="FRCT01000005">
    <property type="protein sequence ID" value="SHM47838.1"/>
    <property type="molecule type" value="Genomic_DNA"/>
</dbReference>
<dbReference type="PANTHER" id="PTHR12526:SF638">
    <property type="entry name" value="SPORE COAT PROTEIN SA"/>
    <property type="match status" value="1"/>
</dbReference>
<dbReference type="PANTHER" id="PTHR12526">
    <property type="entry name" value="GLYCOSYLTRANSFERASE"/>
    <property type="match status" value="1"/>
</dbReference>
<accession>A0A1M7J4C2</accession>
<feature type="domain" description="Glycosyl transferase family 1" evidence="1">
    <location>
        <begin position="192"/>
        <end position="352"/>
    </location>
</feature>
<feature type="domain" description="Glycosyltransferase subfamily 4-like N-terminal" evidence="2">
    <location>
        <begin position="13"/>
        <end position="150"/>
    </location>
</feature>
<name>A0A1M7J4C2_RUMFL</name>
<evidence type="ECO:0000313" key="4">
    <source>
        <dbReference type="Proteomes" id="UP000184394"/>
    </source>
</evidence>
<evidence type="ECO:0000313" key="3">
    <source>
        <dbReference type="EMBL" id="SHM47838.1"/>
    </source>
</evidence>
<dbReference type="AlphaFoldDB" id="A0A1M7J4C2"/>
<dbReference type="Pfam" id="PF00534">
    <property type="entry name" value="Glycos_transf_1"/>
    <property type="match status" value="1"/>
</dbReference>
<dbReference type="InterPro" id="IPR028098">
    <property type="entry name" value="Glyco_trans_4-like_N"/>
</dbReference>
<dbReference type="GO" id="GO:0016757">
    <property type="term" value="F:glycosyltransferase activity"/>
    <property type="evidence" value="ECO:0007669"/>
    <property type="project" value="InterPro"/>
</dbReference>
<evidence type="ECO:0000259" key="2">
    <source>
        <dbReference type="Pfam" id="PF13477"/>
    </source>
</evidence>
<dbReference type="Proteomes" id="UP000184394">
    <property type="component" value="Unassembled WGS sequence"/>
</dbReference>